<dbReference type="SUPFAM" id="SSF56219">
    <property type="entry name" value="DNase I-like"/>
    <property type="match status" value="1"/>
</dbReference>
<keyword evidence="2" id="KW-0378">Hydrolase</keyword>
<keyword evidence="2" id="KW-0255">Endonuclease</keyword>
<dbReference type="GO" id="GO:0004519">
    <property type="term" value="F:endonuclease activity"/>
    <property type="evidence" value="ECO:0007669"/>
    <property type="project" value="UniProtKB-KW"/>
</dbReference>
<dbReference type="PANTHER" id="PTHR14859">
    <property type="entry name" value="CALCOFLUOR WHITE HYPERSENSITIVE PROTEIN PRECURSOR"/>
    <property type="match status" value="1"/>
</dbReference>
<dbReference type="InterPro" id="IPR005135">
    <property type="entry name" value="Endo/exonuclease/phosphatase"/>
</dbReference>
<dbReference type="Pfam" id="PF03372">
    <property type="entry name" value="Exo_endo_phos"/>
    <property type="match status" value="1"/>
</dbReference>
<comment type="caution">
    <text evidence="2">The sequence shown here is derived from an EMBL/GenBank/DDBJ whole genome shotgun (WGS) entry which is preliminary data.</text>
</comment>
<dbReference type="Proteomes" id="UP001139493">
    <property type="component" value="Unassembled WGS sequence"/>
</dbReference>
<accession>A0A9X2G9S7</accession>
<evidence type="ECO:0000313" key="3">
    <source>
        <dbReference type="Proteomes" id="UP001139493"/>
    </source>
</evidence>
<dbReference type="GO" id="GO:0016787">
    <property type="term" value="F:hydrolase activity"/>
    <property type="evidence" value="ECO:0007669"/>
    <property type="project" value="UniProtKB-KW"/>
</dbReference>
<dbReference type="RefSeq" id="WP_253836269.1">
    <property type="nucleotide sequence ID" value="NZ_JAMTCS010000007.1"/>
</dbReference>
<dbReference type="InterPro" id="IPR036691">
    <property type="entry name" value="Endo/exonu/phosph_ase_sf"/>
</dbReference>
<dbReference type="InterPro" id="IPR051916">
    <property type="entry name" value="GPI-anchor_lipid_remodeler"/>
</dbReference>
<name>A0A9X2G9S7_9MICO</name>
<protein>
    <submittedName>
        <fullName evidence="2">Metal-dependent hydrolase, endonuclease/exonuclease/phosphatase family</fullName>
    </submittedName>
</protein>
<proteinExistence type="predicted"/>
<gene>
    <name evidence="2" type="ORF">APR03_002604</name>
</gene>
<dbReference type="Gene3D" id="3.60.10.10">
    <property type="entry name" value="Endonuclease/exonuclease/phosphatase"/>
    <property type="match status" value="1"/>
</dbReference>
<evidence type="ECO:0000259" key="1">
    <source>
        <dbReference type="Pfam" id="PF03372"/>
    </source>
</evidence>
<sequence length="287" mass="31294">MSRALRVATFNIQHGLGPDGRVDNHRLADAVAGLDADVVALQEVDRRQSRSGGVDQALLCARAMKAVDHRFLPALAGPFRYPGVRRRARATELPTTPGYGIALLSRLPVRTWRVVLLPGATPWVWGRVQLGTDEPRVALAAVVETVAGPLTVVGTHLSVYRFPAVSWAGGFVRRAAGYRRGVPDERYAEWQLDHLRQQLTRAHRPVVLLGDLNLRAPVPADRTGWRPLATDDTYPRHDPRFQIDHILLDPGDPADPASDGAFRPVGGRAVDTGVSDHRALVADLTAA</sequence>
<dbReference type="AlphaFoldDB" id="A0A9X2G9S7"/>
<dbReference type="PANTHER" id="PTHR14859:SF15">
    <property type="entry name" value="ENDONUCLEASE_EXONUCLEASE_PHOSPHATASE DOMAIN-CONTAINING PROTEIN"/>
    <property type="match status" value="1"/>
</dbReference>
<dbReference type="EMBL" id="JAMTCS010000007">
    <property type="protein sequence ID" value="MCP2265256.1"/>
    <property type="molecule type" value="Genomic_DNA"/>
</dbReference>
<dbReference type="GO" id="GO:0016020">
    <property type="term" value="C:membrane"/>
    <property type="evidence" value="ECO:0007669"/>
    <property type="project" value="GOC"/>
</dbReference>
<reference evidence="2" key="1">
    <citation type="submission" date="2022-06" db="EMBL/GenBank/DDBJ databases">
        <title>Genomic Encyclopedia of Archaeal and Bacterial Type Strains, Phase II (KMG-II): from individual species to whole genera.</title>
        <authorList>
            <person name="Goeker M."/>
        </authorList>
    </citation>
    <scope>NUCLEOTIDE SEQUENCE</scope>
    <source>
        <strain evidence="2">DSM 26652</strain>
    </source>
</reference>
<feature type="domain" description="Endonuclease/exonuclease/phosphatase" evidence="1">
    <location>
        <begin position="8"/>
        <end position="277"/>
    </location>
</feature>
<keyword evidence="2" id="KW-0540">Nuclease</keyword>
<organism evidence="2 3">
    <name type="scientific">Promicromonospora thailandica</name>
    <dbReference type="NCBI Taxonomy" id="765201"/>
    <lineage>
        <taxon>Bacteria</taxon>
        <taxon>Bacillati</taxon>
        <taxon>Actinomycetota</taxon>
        <taxon>Actinomycetes</taxon>
        <taxon>Micrococcales</taxon>
        <taxon>Promicromonosporaceae</taxon>
        <taxon>Promicromonospora</taxon>
    </lineage>
</organism>
<evidence type="ECO:0000313" key="2">
    <source>
        <dbReference type="EMBL" id="MCP2265256.1"/>
    </source>
</evidence>
<keyword evidence="3" id="KW-1185">Reference proteome</keyword>
<dbReference type="GO" id="GO:0006506">
    <property type="term" value="P:GPI anchor biosynthetic process"/>
    <property type="evidence" value="ECO:0007669"/>
    <property type="project" value="TreeGrafter"/>
</dbReference>